<evidence type="ECO:0000256" key="5">
    <source>
        <dbReference type="ARBA" id="ARBA00023136"/>
    </source>
</evidence>
<accession>A0A1G7QW24</accession>
<dbReference type="RefSeq" id="WP_092694124.1">
    <property type="nucleotide sequence ID" value="NZ_FNBK01000013.1"/>
</dbReference>
<keyword evidence="4 6" id="KW-0862">Zinc</keyword>
<evidence type="ECO:0000256" key="1">
    <source>
        <dbReference type="ARBA" id="ARBA00022448"/>
    </source>
</evidence>
<protein>
    <recommendedName>
        <fullName evidence="6">Probable inorganic carbon transporter subunit DabA</fullName>
    </recommendedName>
</protein>
<feature type="binding site" evidence="6">
    <location>
        <position position="502"/>
    </location>
    <ligand>
        <name>Zn(2+)</name>
        <dbReference type="ChEBI" id="CHEBI:29105"/>
    </ligand>
</feature>
<organism evidence="7 8">
    <name type="scientific">Halorientalis regularis</name>
    <dbReference type="NCBI Taxonomy" id="660518"/>
    <lineage>
        <taxon>Archaea</taxon>
        <taxon>Methanobacteriati</taxon>
        <taxon>Methanobacteriota</taxon>
        <taxon>Stenosarchaea group</taxon>
        <taxon>Halobacteria</taxon>
        <taxon>Halobacteriales</taxon>
        <taxon>Haloarculaceae</taxon>
        <taxon>Halorientalis</taxon>
    </lineage>
</organism>
<dbReference type="EMBL" id="FNBK01000013">
    <property type="protein sequence ID" value="SDG02079.1"/>
    <property type="molecule type" value="Genomic_DNA"/>
</dbReference>
<comment type="similarity">
    <text evidence="6">Belongs to the inorganic carbon transporter (TC 9.A.2) DabA family.</text>
</comment>
<dbReference type="InterPro" id="IPR018752">
    <property type="entry name" value="DabA"/>
</dbReference>
<gene>
    <name evidence="6" type="primary">dabA</name>
    <name evidence="7" type="ORF">SAMN05216218_11398</name>
</gene>
<keyword evidence="2 6" id="KW-1003">Cell membrane</keyword>
<dbReference type="STRING" id="660518.SAMN05216218_11398"/>
<keyword evidence="5 6" id="KW-0472">Membrane</keyword>
<dbReference type="GO" id="GO:0005886">
    <property type="term" value="C:plasma membrane"/>
    <property type="evidence" value="ECO:0007669"/>
    <property type="project" value="UniProtKB-SubCell"/>
</dbReference>
<dbReference type="PANTHER" id="PTHR38344:SF1">
    <property type="entry name" value="INORGANIC CARBON TRANSPORTER SUBUNIT DABA-RELATED"/>
    <property type="match status" value="1"/>
</dbReference>
<evidence type="ECO:0000256" key="6">
    <source>
        <dbReference type="HAMAP-Rule" id="MF_01871"/>
    </source>
</evidence>
<comment type="subunit">
    <text evidence="6">Forms a complex with DabB.</text>
</comment>
<dbReference type="AlphaFoldDB" id="A0A1G7QW24"/>
<keyword evidence="8" id="KW-1185">Reference proteome</keyword>
<feature type="binding site" evidence="6">
    <location>
        <position position="305"/>
    </location>
    <ligand>
        <name>Zn(2+)</name>
        <dbReference type="ChEBI" id="CHEBI:29105"/>
    </ligand>
</feature>
<feature type="binding site" evidence="6">
    <location>
        <position position="487"/>
    </location>
    <ligand>
        <name>Zn(2+)</name>
        <dbReference type="ChEBI" id="CHEBI:29105"/>
    </ligand>
</feature>
<feature type="binding site" evidence="6">
    <location>
        <position position="303"/>
    </location>
    <ligand>
        <name>Zn(2+)</name>
        <dbReference type="ChEBI" id="CHEBI:29105"/>
    </ligand>
</feature>
<proteinExistence type="inferred from homology"/>
<comment type="function">
    <text evidence="6">Part of an energy-coupled inorganic carbon pump.</text>
</comment>
<dbReference type="PANTHER" id="PTHR38344">
    <property type="entry name" value="UPF0753 PROTEIN AQ_863"/>
    <property type="match status" value="1"/>
</dbReference>
<evidence type="ECO:0000256" key="3">
    <source>
        <dbReference type="ARBA" id="ARBA00022723"/>
    </source>
</evidence>
<dbReference type="GO" id="GO:0008270">
    <property type="term" value="F:zinc ion binding"/>
    <property type="evidence" value="ECO:0007669"/>
    <property type="project" value="UniProtKB-UniRule"/>
</dbReference>
<evidence type="ECO:0000313" key="7">
    <source>
        <dbReference type="EMBL" id="SDG02079.1"/>
    </source>
</evidence>
<reference evidence="8" key="1">
    <citation type="submission" date="2016-10" db="EMBL/GenBank/DDBJ databases">
        <authorList>
            <person name="Varghese N."/>
            <person name="Submissions S."/>
        </authorList>
    </citation>
    <scope>NUCLEOTIDE SEQUENCE [LARGE SCALE GENOMIC DNA]</scope>
    <source>
        <strain evidence="8">IBRC-M 10760</strain>
    </source>
</reference>
<dbReference type="OrthoDB" id="185928at2157"/>
<dbReference type="HAMAP" id="MF_01871">
    <property type="entry name" value="DabA"/>
    <property type="match status" value="1"/>
</dbReference>
<dbReference type="Pfam" id="PF10070">
    <property type="entry name" value="DabA"/>
    <property type="match status" value="1"/>
</dbReference>
<evidence type="ECO:0000313" key="8">
    <source>
        <dbReference type="Proteomes" id="UP000199076"/>
    </source>
</evidence>
<name>A0A1G7QW24_9EURY</name>
<evidence type="ECO:0000256" key="4">
    <source>
        <dbReference type="ARBA" id="ARBA00022833"/>
    </source>
</evidence>
<comment type="cofactor">
    <cofactor evidence="6">
        <name>Zn(2+)</name>
        <dbReference type="ChEBI" id="CHEBI:29105"/>
    </cofactor>
</comment>
<sequence length="810" mass="87570">MNTDSAISESIEQAADSVGSVWPLHSFVTANPLAGFEDQPFHEAVERAEDLLGGDGYPSPDVFRRAWETGQIDSDVLAAKLDEHGYDADPETLLDRLEATADSTPDIDTAETPADRVDAVLTKWLAAFLDQGTATWSMPDREQGFYAAVRSVAPHDGAIPDGSADAWPAAPTDAIERVLADHPRDAWPAVFEHHLTALPGWTGFIKQRAADDDAWQSTYPITLAGYLAVRLTLTDLFDAQVLPADPSTDAEATDDDSVALEEVWLSAWEASYRSELVEAVADRSATAAETDEDGRPDAQFVFCIDTRSEIIRRHIETAGDYETHGYAGFFGIPMRYEGYDADVSVDACPPILDAQHRITDRPTADAGDQATYDRWSSVTEAGGKLIKSLKSNAATAFSYVESAGSGYGLALAARTLLPGRVYDAHEATDERVPDAHEFCEPSVDYNPDAVTEIREGLTLDEQVEYAATAFELMGWEQFARLVVVAGHASQTANNPFDSSLDCGACAGNPGGPNARVLATICNDEAVRAELRERGHDIPEDTVFVAGEHNTTTDEVELYDGAVPESHADDLEQLRADLETARAGAAAERADDMGAGENAGVRETERRAADWAETRPEWGLAGNAGFVVGPRELTENLDLDGRSFLHSYDWATDDDGDALEAIVTGPMVVTQWINTQYYFATVDNGVYGSGSKVTHNPVGNVGVYQGNGGDLMTGLPLQSLMAADDEPYHQPLRLSTVIHAPVERVTEILANNEAVTELLDNGWLSLTVVDPEQDHRAFHYDGELSWTDHETAATVTPTPTDEATAEATADD</sequence>
<comment type="subcellular location">
    <subcellularLocation>
        <location evidence="6">Cell membrane</location>
        <topology evidence="6">Peripheral membrane protein</topology>
    </subcellularLocation>
</comment>
<keyword evidence="3 6" id="KW-0479">Metal-binding</keyword>
<evidence type="ECO:0000256" key="2">
    <source>
        <dbReference type="ARBA" id="ARBA00022475"/>
    </source>
</evidence>
<keyword evidence="1 6" id="KW-0813">Transport</keyword>
<dbReference type="Proteomes" id="UP000199076">
    <property type="component" value="Unassembled WGS sequence"/>
</dbReference>